<dbReference type="FunFam" id="1.10.630.10:FF:000019">
    <property type="entry name" value="Cytochrome P450 family protein"/>
    <property type="match status" value="1"/>
</dbReference>
<dbReference type="GO" id="GO:0020037">
    <property type="term" value="F:heme binding"/>
    <property type="evidence" value="ECO:0007669"/>
    <property type="project" value="InterPro"/>
</dbReference>
<keyword evidence="12" id="KW-0732">Signal</keyword>
<comment type="caution">
    <text evidence="13">The sequence shown here is derived from an EMBL/GenBank/DDBJ whole genome shotgun (WGS) entry which is preliminary data.</text>
</comment>
<dbReference type="STRING" id="3775.A0A1Q3CKP1"/>
<dbReference type="PANTHER" id="PTHR47943">
    <property type="entry name" value="CYTOCHROME P450 93A3-LIKE"/>
    <property type="match status" value="1"/>
</dbReference>
<keyword evidence="8 11" id="KW-0503">Monooxygenase</keyword>
<dbReference type="FunCoup" id="A0A1Q3CKP1">
    <property type="interactions" value="176"/>
</dbReference>
<evidence type="ECO:0000256" key="4">
    <source>
        <dbReference type="ARBA" id="ARBA00022617"/>
    </source>
</evidence>
<reference evidence="14" key="1">
    <citation type="submission" date="2016-04" db="EMBL/GenBank/DDBJ databases">
        <title>Cephalotus genome sequencing.</title>
        <authorList>
            <person name="Fukushima K."/>
            <person name="Hasebe M."/>
            <person name="Fang X."/>
        </authorList>
    </citation>
    <scope>NUCLEOTIDE SEQUENCE [LARGE SCALE GENOMIC DNA]</scope>
    <source>
        <strain evidence="14">cv. St1</strain>
    </source>
</reference>
<dbReference type="Proteomes" id="UP000187406">
    <property type="component" value="Unassembled WGS sequence"/>
</dbReference>
<dbReference type="PANTHER" id="PTHR47943:SF8">
    <property type="entry name" value="CYTOCHROME P450"/>
    <property type="match status" value="1"/>
</dbReference>
<comment type="subcellular location">
    <subcellularLocation>
        <location evidence="2">Membrane</location>
    </subcellularLocation>
</comment>
<evidence type="ECO:0000256" key="7">
    <source>
        <dbReference type="ARBA" id="ARBA00023004"/>
    </source>
</evidence>
<keyword evidence="6 11" id="KW-0560">Oxidoreductase</keyword>
<evidence type="ECO:0000313" key="13">
    <source>
        <dbReference type="EMBL" id="GAV80682.1"/>
    </source>
</evidence>
<organism evidence="13 14">
    <name type="scientific">Cephalotus follicularis</name>
    <name type="common">Albany pitcher plant</name>
    <dbReference type="NCBI Taxonomy" id="3775"/>
    <lineage>
        <taxon>Eukaryota</taxon>
        <taxon>Viridiplantae</taxon>
        <taxon>Streptophyta</taxon>
        <taxon>Embryophyta</taxon>
        <taxon>Tracheophyta</taxon>
        <taxon>Spermatophyta</taxon>
        <taxon>Magnoliopsida</taxon>
        <taxon>eudicotyledons</taxon>
        <taxon>Gunneridae</taxon>
        <taxon>Pentapetalae</taxon>
        <taxon>rosids</taxon>
        <taxon>fabids</taxon>
        <taxon>Oxalidales</taxon>
        <taxon>Cephalotaceae</taxon>
        <taxon>Cephalotus</taxon>
    </lineage>
</organism>
<evidence type="ECO:0000256" key="2">
    <source>
        <dbReference type="ARBA" id="ARBA00004370"/>
    </source>
</evidence>
<dbReference type="Pfam" id="PF00067">
    <property type="entry name" value="p450"/>
    <property type="match status" value="1"/>
</dbReference>
<comment type="similarity">
    <text evidence="3 11">Belongs to the cytochrome P450 family.</text>
</comment>
<dbReference type="GO" id="GO:0016020">
    <property type="term" value="C:membrane"/>
    <property type="evidence" value="ECO:0007669"/>
    <property type="project" value="UniProtKB-SubCell"/>
</dbReference>
<dbReference type="OrthoDB" id="1103324at2759"/>
<dbReference type="InterPro" id="IPR001128">
    <property type="entry name" value="Cyt_P450"/>
</dbReference>
<gene>
    <name evidence="13" type="ORF">CFOL_v3_24142</name>
</gene>
<keyword evidence="7 10" id="KW-0408">Iron</keyword>
<feature type="signal peptide" evidence="12">
    <location>
        <begin position="1"/>
        <end position="17"/>
    </location>
</feature>
<protein>
    <submittedName>
        <fullName evidence="13">p450 domain-containing protein</fullName>
    </submittedName>
</protein>
<evidence type="ECO:0000256" key="1">
    <source>
        <dbReference type="ARBA" id="ARBA00001971"/>
    </source>
</evidence>
<evidence type="ECO:0000256" key="11">
    <source>
        <dbReference type="RuleBase" id="RU000461"/>
    </source>
</evidence>
<dbReference type="InterPro" id="IPR036396">
    <property type="entry name" value="Cyt_P450_sf"/>
</dbReference>
<feature type="chain" id="PRO_5012840272" evidence="12">
    <location>
        <begin position="18"/>
        <end position="520"/>
    </location>
</feature>
<dbReference type="PRINTS" id="PR00463">
    <property type="entry name" value="EP450I"/>
</dbReference>
<evidence type="ECO:0000256" key="6">
    <source>
        <dbReference type="ARBA" id="ARBA00023002"/>
    </source>
</evidence>
<keyword evidence="4 10" id="KW-0349">Heme</keyword>
<dbReference type="Gene3D" id="1.10.630.10">
    <property type="entry name" value="Cytochrome P450"/>
    <property type="match status" value="1"/>
</dbReference>
<accession>A0A1Q3CKP1</accession>
<comment type="cofactor">
    <cofactor evidence="1 10">
        <name>heme</name>
        <dbReference type="ChEBI" id="CHEBI:30413"/>
    </cofactor>
</comment>
<dbReference type="PROSITE" id="PS00086">
    <property type="entry name" value="CYTOCHROME_P450"/>
    <property type="match status" value="1"/>
</dbReference>
<name>A0A1Q3CKP1_CEPFO</name>
<dbReference type="GO" id="GO:0016705">
    <property type="term" value="F:oxidoreductase activity, acting on paired donors, with incorporation or reduction of molecular oxygen"/>
    <property type="evidence" value="ECO:0007669"/>
    <property type="project" value="InterPro"/>
</dbReference>
<dbReference type="EMBL" id="BDDD01002233">
    <property type="protein sequence ID" value="GAV80682.1"/>
    <property type="molecule type" value="Genomic_DNA"/>
</dbReference>
<evidence type="ECO:0000256" key="3">
    <source>
        <dbReference type="ARBA" id="ARBA00010617"/>
    </source>
</evidence>
<dbReference type="InterPro" id="IPR017972">
    <property type="entry name" value="Cyt_P450_CS"/>
</dbReference>
<evidence type="ECO:0000256" key="8">
    <source>
        <dbReference type="ARBA" id="ARBA00023033"/>
    </source>
</evidence>
<dbReference type="PRINTS" id="PR00385">
    <property type="entry name" value="P450"/>
</dbReference>
<evidence type="ECO:0000256" key="12">
    <source>
        <dbReference type="SAM" id="SignalP"/>
    </source>
</evidence>
<dbReference type="GO" id="GO:0004497">
    <property type="term" value="F:monooxygenase activity"/>
    <property type="evidence" value="ECO:0007669"/>
    <property type="project" value="UniProtKB-KW"/>
</dbReference>
<evidence type="ECO:0000256" key="5">
    <source>
        <dbReference type="ARBA" id="ARBA00022723"/>
    </source>
</evidence>
<evidence type="ECO:0000256" key="9">
    <source>
        <dbReference type="ARBA" id="ARBA00023136"/>
    </source>
</evidence>
<keyword evidence="5 10" id="KW-0479">Metal-binding</keyword>
<dbReference type="GO" id="GO:0005506">
    <property type="term" value="F:iron ion binding"/>
    <property type="evidence" value="ECO:0007669"/>
    <property type="project" value="InterPro"/>
</dbReference>
<dbReference type="CDD" id="cd20655">
    <property type="entry name" value="CYP93"/>
    <property type="match status" value="1"/>
</dbReference>
<feature type="binding site" description="axial binding residue" evidence="10">
    <location>
        <position position="447"/>
    </location>
    <ligand>
        <name>heme</name>
        <dbReference type="ChEBI" id="CHEBI:30413"/>
    </ligand>
    <ligandPart>
        <name>Fe</name>
        <dbReference type="ChEBI" id="CHEBI:18248"/>
    </ligandPart>
</feature>
<keyword evidence="9" id="KW-0472">Membrane</keyword>
<dbReference type="InterPro" id="IPR002401">
    <property type="entry name" value="Cyt_P450_E_grp-I"/>
</dbReference>
<sequence>MIFELTTLSILLALLGAAIFTYKTKPNLPPSPFALPIIGHLHLLGPLIHHSFHQLSSQYGPLIHLRLGSVPCVVASTPELAKQLLKTNELKFTARKHSIAIDYLTYNNSSFAFAPYGPYWKFVKKMCMGELLGNRTLNNFVPIRTEEYHMFLGLLAKKSETNEAVNMTEELIKMVNNIISRMMLGLRFSGTEGQTAEARTVIREVTQIFGEFNVSDFVWFCKNLDLQGFGKRMREIHRRYDALLEKIIKDKEETRNNNEKENSCDNVKDFLDMFLDAAEDKDSEIKLTRSHIKAMILDFFTAATDTTAITLEWALAELINHPNVFNKAREEIENVIGNSRLVNESDCPNLPYIQAIIKETFRLHPPIPMIARKSTEKCNIDKYVIPSQTLLFVNMWAIGRDPEIWKNPLDFMPERFLSFDHGDPLGLVDVKGQHFQLLPFGTGRRGCPGISLALQELPAVLASLIQCFDWKVVTSVGKEMNGRACVVDMTERPGLTAPRANDLICVPTARFGPVKSLVKE</sequence>
<dbReference type="AlphaFoldDB" id="A0A1Q3CKP1"/>
<dbReference type="SUPFAM" id="SSF48264">
    <property type="entry name" value="Cytochrome P450"/>
    <property type="match status" value="1"/>
</dbReference>
<evidence type="ECO:0000313" key="14">
    <source>
        <dbReference type="Proteomes" id="UP000187406"/>
    </source>
</evidence>
<evidence type="ECO:0000256" key="10">
    <source>
        <dbReference type="PIRSR" id="PIRSR602401-1"/>
    </source>
</evidence>
<keyword evidence="14" id="KW-1185">Reference proteome</keyword>
<proteinExistence type="inferred from homology"/>
<dbReference type="InParanoid" id="A0A1Q3CKP1"/>